<name>A0A2K5DU20_AOTNA</name>
<protein>
    <recommendedName>
        <fullName evidence="6">PAX3 and PAX7 binding protein 1</fullName>
    </recommendedName>
</protein>
<feature type="compositionally biased region" description="Basic and acidic residues" evidence="3">
    <location>
        <begin position="214"/>
        <end position="236"/>
    </location>
</feature>
<evidence type="ECO:0000256" key="1">
    <source>
        <dbReference type="ARBA" id="ARBA00004123"/>
    </source>
</evidence>
<feature type="region of interest" description="Disordered" evidence="3">
    <location>
        <begin position="123"/>
        <end position="185"/>
    </location>
</feature>
<dbReference type="PANTHER" id="PTHR12214:SF2">
    <property type="entry name" value="PAX3- AND PAX7-BINDING PROTEIN 1"/>
    <property type="match status" value="1"/>
</dbReference>
<proteinExistence type="predicted"/>
<dbReference type="GO" id="GO:0045944">
    <property type="term" value="P:positive regulation of transcription by RNA polymerase II"/>
    <property type="evidence" value="ECO:0007669"/>
    <property type="project" value="TreeGrafter"/>
</dbReference>
<reference evidence="4" key="1">
    <citation type="submission" date="2025-08" db="UniProtKB">
        <authorList>
            <consortium name="Ensembl"/>
        </authorList>
    </citation>
    <scope>IDENTIFICATION</scope>
</reference>
<keyword evidence="2" id="KW-0539">Nucleus</keyword>
<dbReference type="GeneTree" id="ENSGT00390000000455"/>
<organism evidence="4 5">
    <name type="scientific">Aotus nancymaae</name>
    <name type="common">Ma's night monkey</name>
    <dbReference type="NCBI Taxonomy" id="37293"/>
    <lineage>
        <taxon>Eukaryota</taxon>
        <taxon>Metazoa</taxon>
        <taxon>Chordata</taxon>
        <taxon>Craniata</taxon>
        <taxon>Vertebrata</taxon>
        <taxon>Euteleostomi</taxon>
        <taxon>Mammalia</taxon>
        <taxon>Eutheria</taxon>
        <taxon>Euarchontoglires</taxon>
        <taxon>Primates</taxon>
        <taxon>Haplorrhini</taxon>
        <taxon>Platyrrhini</taxon>
        <taxon>Aotidae</taxon>
        <taxon>Aotus</taxon>
    </lineage>
</organism>
<sequence>ILEDLKKRILHLPETLPECNTSKEAWQNNRAPGGESLLGPGPPPLSALTPGLGAEAGGGFPGGAEPGNGLSRARGLARTKRCPASLLSFQDEEEENEEVFKVKKSSYSKKIVKLLKKEYKEDLEKSKIKTELNSSAESEQPLDKTGHVKDTNQEDGVIISEHGEDEMDMESEKEEEKPKTGGAFSNALSSLNVLRPGEIPDAAFIHAARKKRQMARELGDFTPHDNEPGKGRLVREDENDDEDDDEKRRIVFSVKEKSQRQKIAEEIGIEGSDDDALVTGEQDEELSRWEQEQIRKGINIPQFQASQPAEVNMYYQNTYQTMPYGSSYGIPYSYTAYGSSDAKISKNNNTMTPVTIDLVKKQLKDR</sequence>
<evidence type="ECO:0000256" key="3">
    <source>
        <dbReference type="SAM" id="MobiDB-lite"/>
    </source>
</evidence>
<dbReference type="PANTHER" id="PTHR12214">
    <property type="entry name" value="GC-RICH SEQUENCE DNA-BINDING FACTOR"/>
    <property type="match status" value="1"/>
</dbReference>
<feature type="compositionally biased region" description="Acidic residues" evidence="3">
    <location>
        <begin position="163"/>
        <end position="173"/>
    </location>
</feature>
<reference evidence="4" key="2">
    <citation type="submission" date="2025-09" db="UniProtKB">
        <authorList>
            <consortium name="Ensembl"/>
        </authorList>
    </citation>
    <scope>IDENTIFICATION</scope>
</reference>
<dbReference type="GO" id="GO:0005634">
    <property type="term" value="C:nucleus"/>
    <property type="evidence" value="ECO:0007669"/>
    <property type="project" value="UniProtKB-SubCell"/>
</dbReference>
<evidence type="ECO:0000256" key="2">
    <source>
        <dbReference type="ARBA" id="ARBA00023242"/>
    </source>
</evidence>
<accession>A0A2K5DU20</accession>
<dbReference type="InterPro" id="IPR012890">
    <property type="entry name" value="GCFC2-like"/>
</dbReference>
<dbReference type="OMA" id="RNTCAER"/>
<dbReference type="Proteomes" id="UP000233020">
    <property type="component" value="Unplaced"/>
</dbReference>
<dbReference type="STRING" id="37293.ENSANAP00000024458"/>
<feature type="compositionally biased region" description="Polar residues" evidence="3">
    <location>
        <begin position="21"/>
        <end position="30"/>
    </location>
</feature>
<dbReference type="Ensembl" id="ENSANAT00000042377.1">
    <property type="protein sequence ID" value="ENSANAP00000024458.1"/>
    <property type="gene ID" value="ENSANAG00000029962.1"/>
</dbReference>
<feature type="compositionally biased region" description="Gly residues" evidence="3">
    <location>
        <begin position="54"/>
        <end position="66"/>
    </location>
</feature>
<feature type="region of interest" description="Disordered" evidence="3">
    <location>
        <begin position="21"/>
        <end position="77"/>
    </location>
</feature>
<keyword evidence="5" id="KW-1185">Reference proteome</keyword>
<evidence type="ECO:0000313" key="4">
    <source>
        <dbReference type="Ensembl" id="ENSANAP00000024458.1"/>
    </source>
</evidence>
<evidence type="ECO:0008006" key="6">
    <source>
        <dbReference type="Google" id="ProtNLM"/>
    </source>
</evidence>
<dbReference type="AlphaFoldDB" id="A0A2K5DU20"/>
<feature type="region of interest" description="Disordered" evidence="3">
    <location>
        <begin position="208"/>
        <end position="247"/>
    </location>
</feature>
<comment type="subcellular location">
    <subcellularLocation>
        <location evidence="1">Nucleus</location>
    </subcellularLocation>
</comment>
<evidence type="ECO:0000313" key="5">
    <source>
        <dbReference type="Proteomes" id="UP000233020"/>
    </source>
</evidence>
<dbReference type="GO" id="GO:0003677">
    <property type="term" value="F:DNA binding"/>
    <property type="evidence" value="ECO:0007669"/>
    <property type="project" value="InterPro"/>
</dbReference>
<feature type="compositionally biased region" description="Basic and acidic residues" evidence="3">
    <location>
        <begin position="141"/>
        <end position="152"/>
    </location>
</feature>
<dbReference type="GO" id="GO:0000398">
    <property type="term" value="P:mRNA splicing, via spliceosome"/>
    <property type="evidence" value="ECO:0007669"/>
    <property type="project" value="InterPro"/>
</dbReference>